<dbReference type="PROSITE" id="PS51257">
    <property type="entry name" value="PROKAR_LIPOPROTEIN"/>
    <property type="match status" value="1"/>
</dbReference>
<reference evidence="1" key="1">
    <citation type="journal article" date="2020" name="G3 (Bethesda)">
        <title>High-Quality Assemblies for Three Invasive Social Wasps from the &lt;i&gt;Vespula&lt;/i&gt; Genus.</title>
        <authorList>
            <person name="Harrop T.W.R."/>
            <person name="Guhlin J."/>
            <person name="McLaughlin G.M."/>
            <person name="Permina E."/>
            <person name="Stockwell P."/>
            <person name="Gilligan J."/>
            <person name="Le Lec M.F."/>
            <person name="Gruber M.A.M."/>
            <person name="Quinn O."/>
            <person name="Lovegrove M."/>
            <person name="Duncan E.J."/>
            <person name="Remnant E.J."/>
            <person name="Van Eeckhoven J."/>
            <person name="Graham B."/>
            <person name="Knapp R.A."/>
            <person name="Langford K.W."/>
            <person name="Kronenberg Z."/>
            <person name="Press M.O."/>
            <person name="Eacker S.M."/>
            <person name="Wilson-Rankin E.E."/>
            <person name="Purcell J."/>
            <person name="Lester P.J."/>
            <person name="Dearden P.K."/>
        </authorList>
    </citation>
    <scope>NUCLEOTIDE SEQUENCE</scope>
    <source>
        <strain evidence="1">Marl-1</strain>
    </source>
</reference>
<sequence length="74" mass="7970">MDDDGRSGSSLVDSTRLDFLTTHASGIAACVERHITVQVIDYFGEEYGCYSCGREAPLPAVCGGCIRRKTPVQS</sequence>
<evidence type="ECO:0000313" key="1">
    <source>
        <dbReference type="EMBL" id="KAF7379363.1"/>
    </source>
</evidence>
<proteinExistence type="predicted"/>
<dbReference type="Proteomes" id="UP000614350">
    <property type="component" value="Unassembled WGS sequence"/>
</dbReference>
<accession>A0A834IYQ9</accession>
<dbReference type="AlphaFoldDB" id="A0A834IYQ9"/>
<organism evidence="1 2">
    <name type="scientific">Vespula vulgaris</name>
    <name type="common">Yellow jacket</name>
    <name type="synonym">Wasp</name>
    <dbReference type="NCBI Taxonomy" id="7454"/>
    <lineage>
        <taxon>Eukaryota</taxon>
        <taxon>Metazoa</taxon>
        <taxon>Ecdysozoa</taxon>
        <taxon>Arthropoda</taxon>
        <taxon>Hexapoda</taxon>
        <taxon>Insecta</taxon>
        <taxon>Pterygota</taxon>
        <taxon>Neoptera</taxon>
        <taxon>Endopterygota</taxon>
        <taxon>Hymenoptera</taxon>
        <taxon>Apocrita</taxon>
        <taxon>Aculeata</taxon>
        <taxon>Vespoidea</taxon>
        <taxon>Vespidae</taxon>
        <taxon>Vespinae</taxon>
        <taxon>Vespula</taxon>
    </lineage>
</organism>
<gene>
    <name evidence="1" type="ORF">HZH66_014734</name>
</gene>
<dbReference type="EMBL" id="JACSEA010000023">
    <property type="protein sequence ID" value="KAF7379363.1"/>
    <property type="molecule type" value="Genomic_DNA"/>
</dbReference>
<keyword evidence="2" id="KW-1185">Reference proteome</keyword>
<protein>
    <submittedName>
        <fullName evidence="1">Uncharacterized protein</fullName>
    </submittedName>
</protein>
<name>A0A834IYQ9_VESVU</name>
<comment type="caution">
    <text evidence="1">The sequence shown here is derived from an EMBL/GenBank/DDBJ whole genome shotgun (WGS) entry which is preliminary data.</text>
</comment>
<evidence type="ECO:0000313" key="2">
    <source>
        <dbReference type="Proteomes" id="UP000614350"/>
    </source>
</evidence>